<organism evidence="2 3">
    <name type="scientific">Somion occarium</name>
    <dbReference type="NCBI Taxonomy" id="3059160"/>
    <lineage>
        <taxon>Eukaryota</taxon>
        <taxon>Fungi</taxon>
        <taxon>Dikarya</taxon>
        <taxon>Basidiomycota</taxon>
        <taxon>Agaricomycotina</taxon>
        <taxon>Agaricomycetes</taxon>
        <taxon>Polyporales</taxon>
        <taxon>Cerrenaceae</taxon>
        <taxon>Somion</taxon>
    </lineage>
</organism>
<dbReference type="PANTHER" id="PTHR15141:SF76">
    <property type="entry name" value="TRANSCRIPTION ELONGATION FACTOR B POLYPEPTIDE 3"/>
    <property type="match status" value="1"/>
</dbReference>
<evidence type="ECO:0000313" key="2">
    <source>
        <dbReference type="EMBL" id="CAL1705279.1"/>
    </source>
</evidence>
<feature type="region of interest" description="Disordered" evidence="1">
    <location>
        <begin position="127"/>
        <end position="164"/>
    </location>
</feature>
<dbReference type="Proteomes" id="UP001497453">
    <property type="component" value="Chromosome 3"/>
</dbReference>
<evidence type="ECO:0000256" key="1">
    <source>
        <dbReference type="SAM" id="MobiDB-lite"/>
    </source>
</evidence>
<feature type="region of interest" description="Disordered" evidence="1">
    <location>
        <begin position="237"/>
        <end position="316"/>
    </location>
</feature>
<dbReference type="Gene3D" id="6.10.250.3180">
    <property type="match status" value="1"/>
</dbReference>
<feature type="compositionally biased region" description="Polar residues" evidence="1">
    <location>
        <begin position="256"/>
        <end position="272"/>
    </location>
</feature>
<feature type="compositionally biased region" description="Polar residues" evidence="1">
    <location>
        <begin position="152"/>
        <end position="163"/>
    </location>
</feature>
<dbReference type="EMBL" id="OZ037946">
    <property type="protein sequence ID" value="CAL1705279.1"/>
    <property type="molecule type" value="Genomic_DNA"/>
</dbReference>
<proteinExistence type="predicted"/>
<name>A0ABP1DF60_9APHY</name>
<gene>
    <name evidence="2" type="ORF">GFSPODELE1_LOCUS5355</name>
</gene>
<reference evidence="3" key="1">
    <citation type="submission" date="2024-04" db="EMBL/GenBank/DDBJ databases">
        <authorList>
            <person name="Shaw F."/>
            <person name="Minotto A."/>
        </authorList>
    </citation>
    <scope>NUCLEOTIDE SEQUENCE [LARGE SCALE GENOMIC DNA]</scope>
</reference>
<dbReference type="Pfam" id="PF06881">
    <property type="entry name" value="Elongin_A"/>
    <property type="match status" value="1"/>
</dbReference>
<accession>A0ABP1DF60</accession>
<feature type="compositionally biased region" description="Polar residues" evidence="1">
    <location>
        <begin position="302"/>
        <end position="316"/>
    </location>
</feature>
<evidence type="ECO:0000313" key="3">
    <source>
        <dbReference type="Proteomes" id="UP001497453"/>
    </source>
</evidence>
<sequence>MHDDGETSPSTLRQLPSLVALCQRMAISNVERLTSLGVDFRFDLVRPILQHCSAETLSRLEQATPHLAQDTSDLWQALCFQVYPLLAQQQYSDEAPESWRDAYFVLRDLEAERLEAAGTRLRIQREKEELRKKESQIKLTDRPPPQKRSRGWGSSQPKSLLQKTRSDAAKMHKGLYGSPLMAPMSTLKTYRPVSSATMITATPTPSSAARTSSSTPGSHVTVTAVTRPCLKPLKPPNTAAISHSPVKHTPVAKASSIHSNSHNLKSVTSAPESQRPIERRPIKPPAAKKDPMAALFLPKNRIASQLPPTSNAKPRP</sequence>
<evidence type="ECO:0008006" key="4">
    <source>
        <dbReference type="Google" id="ProtNLM"/>
    </source>
</evidence>
<protein>
    <recommendedName>
        <fullName evidence="4">Elongin-A</fullName>
    </recommendedName>
</protein>
<feature type="compositionally biased region" description="Basic and acidic residues" evidence="1">
    <location>
        <begin position="127"/>
        <end position="141"/>
    </location>
</feature>
<dbReference type="PANTHER" id="PTHR15141">
    <property type="entry name" value="TRANSCRIPTION ELONGATION FACTOR B POLYPEPTIDE 3"/>
    <property type="match status" value="1"/>
</dbReference>
<keyword evidence="3" id="KW-1185">Reference proteome</keyword>
<feature type="compositionally biased region" description="Basic and acidic residues" evidence="1">
    <location>
        <begin position="275"/>
        <end position="291"/>
    </location>
</feature>
<dbReference type="InterPro" id="IPR051870">
    <property type="entry name" value="Elongin-A_domain"/>
</dbReference>
<dbReference type="InterPro" id="IPR010684">
    <property type="entry name" value="RNA_pol_II_trans_fac_SIII_A"/>
</dbReference>